<dbReference type="RefSeq" id="WP_024319185.1">
    <property type="nucleotide sequence ID" value="NZ_ATTO01000177.1"/>
</dbReference>
<gene>
    <name evidence="1" type="ORF">LPU83_pLPU83b_0281</name>
</gene>
<proteinExistence type="predicted"/>
<evidence type="ECO:0008006" key="3">
    <source>
        <dbReference type="Google" id="ProtNLM"/>
    </source>
</evidence>
<dbReference type="Proteomes" id="UP000019443">
    <property type="component" value="Unassembled WGS sequence"/>
</dbReference>
<dbReference type="EMBL" id="CBYB010000031">
    <property type="protein sequence ID" value="CDM60270.1"/>
    <property type="molecule type" value="Genomic_DNA"/>
</dbReference>
<sequence>MSHYFSRMYNSGRMYRDRFEVSSKADSDVAKRLRNAFVADHCRAVWVALPDDAPIAALEPSVLVIAPKEAVAWNRRGTNVYPEPVALVDETIARLNFSTSQLAAIERQRLRYETRGTAVLSNKTEMRESTPTALPKGPFQFVALDVETANSDRASVCQIGLAFVIDGEIRATWSSYVDPKSQGLALQLDPWITADRVRHAPSFAEVMSLVGPALEGTTVIQHSGFDCGAISAACQESMRNCVAVPDLA</sequence>
<protein>
    <recommendedName>
        <fullName evidence="3">Exonuclease domain-containing protein</fullName>
    </recommendedName>
</protein>
<dbReference type="SUPFAM" id="SSF53098">
    <property type="entry name" value="Ribonuclease H-like"/>
    <property type="match status" value="1"/>
</dbReference>
<dbReference type="AlphaFoldDB" id="W6RIY2"/>
<geneLocation type="plasmid" evidence="1">
    <name>pLPU83b</name>
</geneLocation>
<name>W6RIY2_9HYPH</name>
<keyword evidence="1" id="KW-0614">Plasmid</keyword>
<organism evidence="1 2">
    <name type="scientific">Rhizobium favelukesii</name>
    <dbReference type="NCBI Taxonomy" id="348824"/>
    <lineage>
        <taxon>Bacteria</taxon>
        <taxon>Pseudomonadati</taxon>
        <taxon>Pseudomonadota</taxon>
        <taxon>Alphaproteobacteria</taxon>
        <taxon>Hyphomicrobiales</taxon>
        <taxon>Rhizobiaceae</taxon>
        <taxon>Rhizobium/Agrobacterium group</taxon>
        <taxon>Rhizobium</taxon>
    </lineage>
</organism>
<evidence type="ECO:0000313" key="1">
    <source>
        <dbReference type="EMBL" id="CDM60270.1"/>
    </source>
</evidence>
<comment type="caution">
    <text evidence="1">The sequence shown here is derived from an EMBL/GenBank/DDBJ whole genome shotgun (WGS) entry which is preliminary data.</text>
</comment>
<dbReference type="GO" id="GO:0003676">
    <property type="term" value="F:nucleic acid binding"/>
    <property type="evidence" value="ECO:0007669"/>
    <property type="project" value="InterPro"/>
</dbReference>
<reference evidence="1" key="1">
    <citation type="submission" date="2013-11" db="EMBL/GenBank/DDBJ databases">
        <title>Draft genome sequence of the broad-host-range Rhizobium sp. LPU83 strain, a member of the low-genetic diversity Oregon-like Rhizobium sp. group.</title>
        <authorList>
            <person name="Wibberg D."/>
            <person name="Puehler A."/>
            <person name="Schlueter A."/>
        </authorList>
    </citation>
    <scope>NUCLEOTIDE SEQUENCE [LARGE SCALE GENOMIC DNA]</scope>
    <source>
        <strain evidence="1">LPU83</strain>
        <plasmid evidence="1">pLPU83b</plasmid>
    </source>
</reference>
<dbReference type="InterPro" id="IPR036397">
    <property type="entry name" value="RNaseH_sf"/>
</dbReference>
<accession>W6RIY2</accession>
<dbReference type="InterPro" id="IPR012337">
    <property type="entry name" value="RNaseH-like_sf"/>
</dbReference>
<evidence type="ECO:0000313" key="2">
    <source>
        <dbReference type="Proteomes" id="UP000019443"/>
    </source>
</evidence>
<dbReference type="Gene3D" id="3.30.420.10">
    <property type="entry name" value="Ribonuclease H-like superfamily/Ribonuclease H"/>
    <property type="match status" value="1"/>
</dbReference>
<keyword evidence="2" id="KW-1185">Reference proteome</keyword>